<protein>
    <submittedName>
        <fullName evidence="2">Cyd operon protein YbgE</fullName>
    </submittedName>
</protein>
<dbReference type="EMBL" id="JARBFT010000001">
    <property type="protein sequence ID" value="MDE1513625.1"/>
    <property type="molecule type" value="Genomic_DNA"/>
</dbReference>
<feature type="transmembrane region" description="Helical" evidence="1">
    <location>
        <begin position="76"/>
        <end position="102"/>
    </location>
</feature>
<evidence type="ECO:0000313" key="2">
    <source>
        <dbReference type="EMBL" id="MDE1513625.1"/>
    </source>
</evidence>
<reference evidence="2 3" key="1">
    <citation type="submission" date="2023-02" db="EMBL/GenBank/DDBJ databases">
        <title>Vibrio intestini sp. nov., a close relative of Vibrio cholerae isolated from the intestine of Healthy Culter dabryi.</title>
        <authorList>
            <person name="Wu N."/>
        </authorList>
    </citation>
    <scope>NUCLEOTIDE SEQUENCE [LARGE SCALE GENOMIC DNA]</scope>
    <source>
        <strain evidence="2 3">DSL-7</strain>
    </source>
</reference>
<keyword evidence="1" id="KW-0472">Membrane</keyword>
<dbReference type="RefSeq" id="WP_274721553.1">
    <property type="nucleotide sequence ID" value="NZ_JARBFT010000001.1"/>
</dbReference>
<keyword evidence="1" id="KW-0812">Transmembrane</keyword>
<keyword evidence="3" id="KW-1185">Reference proteome</keyword>
<evidence type="ECO:0000256" key="1">
    <source>
        <dbReference type="SAM" id="Phobius"/>
    </source>
</evidence>
<sequence>MKSWSEQIAVFHRITDKAWLQALSLGLGFYHTAMVMWDPSSYAARIGGFNALLAPLMIWAICASMIFGIGFKPRYWLWQVVFSPYISLTILSYLTLVPFIGYPLPT</sequence>
<name>A0ABT5UW31_9VIBR</name>
<accession>A0ABT5UW31</accession>
<organism evidence="2 3">
    <name type="scientific">Vibrio chanodichtyis</name>
    <dbReference type="NCBI Taxonomy" id="3027932"/>
    <lineage>
        <taxon>Bacteria</taxon>
        <taxon>Pseudomonadati</taxon>
        <taxon>Pseudomonadota</taxon>
        <taxon>Gammaproteobacteria</taxon>
        <taxon>Vibrionales</taxon>
        <taxon>Vibrionaceae</taxon>
        <taxon>Vibrio</taxon>
    </lineage>
</organism>
<dbReference type="Pfam" id="PF09600">
    <property type="entry name" value="Cyd_oper_YbgE"/>
    <property type="match status" value="1"/>
</dbReference>
<dbReference type="InterPro" id="IPR011846">
    <property type="entry name" value="Cyd_oper_YbgE"/>
</dbReference>
<evidence type="ECO:0000313" key="3">
    <source>
        <dbReference type="Proteomes" id="UP001216189"/>
    </source>
</evidence>
<keyword evidence="1" id="KW-1133">Transmembrane helix</keyword>
<comment type="caution">
    <text evidence="2">The sequence shown here is derived from an EMBL/GenBank/DDBJ whole genome shotgun (WGS) entry which is preliminary data.</text>
</comment>
<dbReference type="Proteomes" id="UP001216189">
    <property type="component" value="Unassembled WGS sequence"/>
</dbReference>
<proteinExistence type="predicted"/>
<gene>
    <name evidence="2" type="primary">ybgE</name>
    <name evidence="2" type="ORF">PUN32_01185</name>
</gene>
<feature type="transmembrane region" description="Helical" evidence="1">
    <location>
        <begin position="18"/>
        <end position="37"/>
    </location>
</feature>
<feature type="transmembrane region" description="Helical" evidence="1">
    <location>
        <begin position="49"/>
        <end position="70"/>
    </location>
</feature>
<dbReference type="NCBIfam" id="TIGR02112">
    <property type="entry name" value="cyd_oper_ybgE"/>
    <property type="match status" value="1"/>
</dbReference>